<evidence type="ECO:0000256" key="2">
    <source>
        <dbReference type="ARBA" id="ARBA00004613"/>
    </source>
</evidence>
<dbReference type="InterPro" id="IPR024079">
    <property type="entry name" value="MetalloPept_cat_dom_sf"/>
</dbReference>
<proteinExistence type="predicted"/>
<comment type="cofactor">
    <cofactor evidence="1">
        <name>Zn(2+)</name>
        <dbReference type="ChEBI" id="CHEBI:29105"/>
    </cofactor>
</comment>
<evidence type="ECO:0000256" key="3">
    <source>
        <dbReference type="ARBA" id="ARBA00022525"/>
    </source>
</evidence>
<evidence type="ECO:0000256" key="4">
    <source>
        <dbReference type="ARBA" id="ARBA00022670"/>
    </source>
</evidence>
<comment type="subcellular location">
    <subcellularLocation>
        <location evidence="2">Secreted</location>
    </subcellularLocation>
</comment>
<dbReference type="CDD" id="cd04269">
    <property type="entry name" value="ZnMc_adamalysin_II_like"/>
    <property type="match status" value="1"/>
</dbReference>
<keyword evidence="5" id="KW-0482">Metalloprotease</keyword>
<dbReference type="GO" id="GO:0005886">
    <property type="term" value="C:plasma membrane"/>
    <property type="evidence" value="ECO:0007669"/>
    <property type="project" value="TreeGrafter"/>
</dbReference>
<evidence type="ECO:0000259" key="8">
    <source>
        <dbReference type="PROSITE" id="PS50215"/>
    </source>
</evidence>
<dbReference type="Gene3D" id="3.40.390.10">
    <property type="entry name" value="Collagenase (Catalytic Domain)"/>
    <property type="match status" value="1"/>
</dbReference>
<protein>
    <submittedName>
        <fullName evidence="9">Adamalysin II</fullName>
        <ecNumber evidence="9">3.4.24.46</ecNumber>
    </submittedName>
</protein>
<dbReference type="PANTHER" id="PTHR11905:SF32">
    <property type="entry name" value="DISINTEGRIN AND METALLOPROTEINASE DOMAIN-CONTAINING PROTEIN 28"/>
    <property type="match status" value="1"/>
</dbReference>
<keyword evidence="3" id="KW-0964">Secreted</keyword>
<feature type="binding site" evidence="7">
    <location>
        <position position="143"/>
    </location>
    <ligand>
        <name>Zn(2+)</name>
        <dbReference type="ChEBI" id="CHEBI:29105"/>
        <note>catalytic</note>
    </ligand>
</feature>
<keyword evidence="7" id="KW-0479">Metal-binding</keyword>
<keyword evidence="5" id="KW-0378">Hydrolase</keyword>
<dbReference type="Pfam" id="PF01421">
    <property type="entry name" value="Reprolysin"/>
    <property type="match status" value="1"/>
</dbReference>
<dbReference type="EC" id="3.4.24.46" evidence="9"/>
<name>Q7LZP2_CROAD</name>
<dbReference type="GO" id="GO:0046872">
    <property type="term" value="F:metal ion binding"/>
    <property type="evidence" value="ECO:0007669"/>
    <property type="project" value="UniProtKB-KW"/>
</dbReference>
<feature type="binding site" evidence="7">
    <location>
        <position position="153"/>
    </location>
    <ligand>
        <name>Zn(2+)</name>
        <dbReference type="ChEBI" id="CHEBI:29105"/>
        <note>catalytic</note>
    </ligand>
</feature>
<dbReference type="InterPro" id="IPR001590">
    <property type="entry name" value="Peptidase_M12B"/>
</dbReference>
<dbReference type="MEROPS" id="M12.141"/>
<organism evidence="9">
    <name type="scientific">Crotalus adamanteus</name>
    <name type="common">Eastern diamondback rattlesnake</name>
    <dbReference type="NCBI Taxonomy" id="8729"/>
    <lineage>
        <taxon>Eukaryota</taxon>
        <taxon>Metazoa</taxon>
        <taxon>Chordata</taxon>
        <taxon>Craniata</taxon>
        <taxon>Vertebrata</taxon>
        <taxon>Euteleostomi</taxon>
        <taxon>Lepidosauria</taxon>
        <taxon>Squamata</taxon>
        <taxon>Bifurcata</taxon>
        <taxon>Unidentata</taxon>
        <taxon>Episquamata</taxon>
        <taxon>Toxicofera</taxon>
        <taxon>Serpentes</taxon>
        <taxon>Colubroidea</taxon>
        <taxon>Viperidae</taxon>
        <taxon>Crotalinae</taxon>
        <taxon>Crotalus</taxon>
    </lineage>
</organism>
<accession>Q7LZP2</accession>
<dbReference type="PROSITE" id="PS50215">
    <property type="entry name" value="ADAM_MEPRO"/>
    <property type="match status" value="1"/>
</dbReference>
<feature type="binding site" evidence="7">
    <location>
        <position position="147"/>
    </location>
    <ligand>
        <name>Zn(2+)</name>
        <dbReference type="ChEBI" id="CHEBI:29105"/>
        <note>catalytic</note>
    </ligand>
</feature>
<feature type="domain" description="Peptidase M12B" evidence="8">
    <location>
        <begin position="7"/>
        <end position="203"/>
    </location>
</feature>
<dbReference type="InterPro" id="IPR034027">
    <property type="entry name" value="Reprolysin_adamalysin"/>
</dbReference>
<keyword evidence="6 7" id="KW-1015">Disulfide bond</keyword>
<evidence type="ECO:0000256" key="1">
    <source>
        <dbReference type="ARBA" id="ARBA00001947"/>
    </source>
</evidence>
<keyword evidence="7" id="KW-0862">Zinc</keyword>
<dbReference type="PIR" id="S46443">
    <property type="entry name" value="S46443"/>
</dbReference>
<evidence type="ECO:0000313" key="9">
    <source>
        <dbReference type="PIR" id="S46443"/>
    </source>
</evidence>
<comment type="caution">
    <text evidence="7">Lacks conserved residue(s) required for the propagation of feature annotation.</text>
</comment>
<dbReference type="PANTHER" id="PTHR11905">
    <property type="entry name" value="ADAM A DISINTEGRIN AND METALLOPROTEASE DOMAIN"/>
    <property type="match status" value="1"/>
</dbReference>
<dbReference type="FunFam" id="3.40.390.10:FF:000002">
    <property type="entry name" value="Disintegrin and metalloproteinase domain-containing protein 22"/>
    <property type="match status" value="1"/>
</dbReference>
<evidence type="ECO:0000256" key="5">
    <source>
        <dbReference type="ARBA" id="ARBA00023049"/>
    </source>
</evidence>
<dbReference type="GO" id="GO:0005576">
    <property type="term" value="C:extracellular region"/>
    <property type="evidence" value="ECO:0007669"/>
    <property type="project" value="UniProtKB-SubCell"/>
</dbReference>
<dbReference type="GO" id="GO:0004222">
    <property type="term" value="F:metalloendopeptidase activity"/>
    <property type="evidence" value="ECO:0007669"/>
    <property type="project" value="InterPro"/>
</dbReference>
<sequence>QQNLPQRYIELVVVADRRVFMKYNSDLNIIRTRVHEIVNIINEFYRSLNIRVSLTDLEIWSGQDFITIQSSSSNTLNSFGEWRERVLLIWKRHDNAQLLTAINFEGKIIGKAYTSSMCNPRSSVGIVKDHSPINLLVAVTMAHELGHNLGMEHDGKDCLRGASLCIMRPGLTPGRSYEFSDDSMGYYQKFLNQYKPQCILNKP</sequence>
<reference evidence="9" key="1">
    <citation type="journal article" date="1994" name="J. Mol. Biol.">
        <title>Refined 2.0 A X-ray crystal structure of the snake venom zinc-endopeptidase adamalysin II. Primary and tertiary structure determination, refinement, molecular structure and comparison with astacin, collagenase and thermolysin.</title>
        <authorList>
            <person name="Gomis-Rueth F.-X."/>
            <person name="Kress L.F."/>
            <person name="Kellerman J."/>
            <person name="Mayr I."/>
            <person name="Lee X."/>
            <person name="Huber R."/>
            <person name="Bode W."/>
        </authorList>
    </citation>
    <scope>PROTEIN SEQUENCE</scope>
</reference>
<keyword evidence="4" id="KW-0645">Protease</keyword>
<evidence type="ECO:0000256" key="7">
    <source>
        <dbReference type="PROSITE-ProRule" id="PRU00276"/>
    </source>
</evidence>
<feature type="active site" evidence="7">
    <location>
        <position position="144"/>
    </location>
</feature>
<feature type="disulfide bond" evidence="7">
    <location>
        <begin position="118"/>
        <end position="198"/>
    </location>
</feature>
<dbReference type="SUPFAM" id="SSF55486">
    <property type="entry name" value="Metalloproteases ('zincins'), catalytic domain"/>
    <property type="match status" value="1"/>
</dbReference>
<dbReference type="GO" id="GO:0006508">
    <property type="term" value="P:proteolysis"/>
    <property type="evidence" value="ECO:0007669"/>
    <property type="project" value="UniProtKB-KW"/>
</dbReference>
<evidence type="ECO:0000256" key="6">
    <source>
        <dbReference type="ARBA" id="ARBA00023157"/>
    </source>
</evidence>
<dbReference type="AlphaFoldDB" id="Q7LZP2"/>